<comment type="subcellular location">
    <subcellularLocation>
        <location evidence="1">Cell membrane</location>
        <topology evidence="1">Multi-pass membrane protein</topology>
    </subcellularLocation>
</comment>
<dbReference type="RefSeq" id="WP_135368997.1">
    <property type="nucleotide sequence ID" value="NZ_RKLX01000037.1"/>
</dbReference>
<dbReference type="Proteomes" id="UP000297348">
    <property type="component" value="Unassembled WGS sequence"/>
</dbReference>
<feature type="transmembrane region" description="Helical" evidence="6">
    <location>
        <begin position="140"/>
        <end position="158"/>
    </location>
</feature>
<dbReference type="GO" id="GO:0005886">
    <property type="term" value="C:plasma membrane"/>
    <property type="evidence" value="ECO:0007669"/>
    <property type="project" value="UniProtKB-SubCell"/>
</dbReference>
<evidence type="ECO:0000256" key="4">
    <source>
        <dbReference type="ARBA" id="ARBA00022989"/>
    </source>
</evidence>
<feature type="transmembrane region" description="Helical" evidence="6">
    <location>
        <begin position="164"/>
        <end position="183"/>
    </location>
</feature>
<dbReference type="InterPro" id="IPR002797">
    <property type="entry name" value="Polysacc_synth"/>
</dbReference>
<comment type="caution">
    <text evidence="7">The sequence shown here is derived from an EMBL/GenBank/DDBJ whole genome shotgun (WGS) entry which is preliminary data.</text>
</comment>
<proteinExistence type="predicted"/>
<dbReference type="OrthoDB" id="9815702at2"/>
<keyword evidence="3 6" id="KW-0812">Transmembrane</keyword>
<organism evidence="7 8">
    <name type="scientific">Levilactobacillus suantsaiihabitans</name>
    <dbReference type="NCBI Taxonomy" id="2487722"/>
    <lineage>
        <taxon>Bacteria</taxon>
        <taxon>Bacillati</taxon>
        <taxon>Bacillota</taxon>
        <taxon>Bacilli</taxon>
        <taxon>Lactobacillales</taxon>
        <taxon>Lactobacillaceae</taxon>
        <taxon>Levilactobacillus</taxon>
    </lineage>
</organism>
<sequence>MKVLKNYLWNVFYQIFAILVPFITIPYISRVLGPSGVGINSYTNSVVQYFILFGSVGVGFYGNRQIAFVRDDKEALSATFWEILVMRTVTLSISLVFYIIFSLFYVKYTPFLLAQSILIIAAMADISWLFMGIENFKVTVLRNVIVKIISVAAIFIFVKNHGDTLLYIVIITISTLIGSLTMFPYLRFYIKKPRLTINGILKHLWPSIVLFVPQIAIQIYVVLNKTMLGNMISTDASGFYDNSDKVVRMIIAVVTATGTVLLPHIANRFSKEGLAGTHRIFQFSFDFVSFISVPLCFGLAAVANKFSILFFGPGFGVLGSLMMIESLAALFISWDNAIGMQYLIPTQQTRAYTFAVSVGAAINVLFNIPLILLYGVQGSMIATVCSELGVTACMLFSIRKQMKIRSLFDNVPKYLFSGLIMFIVVYLVDRKLSTTWMSLIIEVIIGGVVYGVFLVLSRPTIFGRISNFLKNENN</sequence>
<feature type="transmembrane region" description="Helical" evidence="6">
    <location>
        <begin position="84"/>
        <end position="106"/>
    </location>
</feature>
<dbReference type="InterPro" id="IPR050833">
    <property type="entry name" value="Poly_Biosynth_Transport"/>
</dbReference>
<dbReference type="EMBL" id="RKLX01000037">
    <property type="protein sequence ID" value="TGD17359.1"/>
    <property type="molecule type" value="Genomic_DNA"/>
</dbReference>
<dbReference type="AlphaFoldDB" id="A0A4Z0J6K6"/>
<keyword evidence="5 6" id="KW-0472">Membrane</keyword>
<accession>A0A4Z0J6K6</accession>
<evidence type="ECO:0000313" key="8">
    <source>
        <dbReference type="Proteomes" id="UP000297348"/>
    </source>
</evidence>
<keyword evidence="4 6" id="KW-1133">Transmembrane helix</keyword>
<keyword evidence="2" id="KW-1003">Cell membrane</keyword>
<protein>
    <submittedName>
        <fullName evidence="7">Flippase</fullName>
    </submittedName>
</protein>
<dbReference type="PANTHER" id="PTHR30250">
    <property type="entry name" value="PST FAMILY PREDICTED COLANIC ACID TRANSPORTER"/>
    <property type="match status" value="1"/>
</dbReference>
<feature type="transmembrane region" description="Helical" evidence="6">
    <location>
        <begin position="112"/>
        <end position="133"/>
    </location>
</feature>
<gene>
    <name evidence="7" type="ORF">EGT51_12650</name>
</gene>
<feature type="transmembrane region" description="Helical" evidence="6">
    <location>
        <begin position="7"/>
        <end position="26"/>
    </location>
</feature>
<name>A0A4Z0J6K6_9LACO</name>
<feature type="transmembrane region" description="Helical" evidence="6">
    <location>
        <begin position="283"/>
        <end position="302"/>
    </location>
</feature>
<evidence type="ECO:0000256" key="2">
    <source>
        <dbReference type="ARBA" id="ARBA00022475"/>
    </source>
</evidence>
<feature type="transmembrane region" description="Helical" evidence="6">
    <location>
        <begin position="246"/>
        <end position="262"/>
    </location>
</feature>
<feature type="transmembrane region" description="Helical" evidence="6">
    <location>
        <begin position="352"/>
        <end position="374"/>
    </location>
</feature>
<feature type="transmembrane region" description="Helical" evidence="6">
    <location>
        <begin position="434"/>
        <end position="456"/>
    </location>
</feature>
<keyword evidence="8" id="KW-1185">Reference proteome</keyword>
<feature type="transmembrane region" description="Helical" evidence="6">
    <location>
        <begin position="308"/>
        <end position="332"/>
    </location>
</feature>
<feature type="transmembrane region" description="Helical" evidence="6">
    <location>
        <begin position="411"/>
        <end position="428"/>
    </location>
</feature>
<reference evidence="7 8" key="1">
    <citation type="submission" date="2018-10" db="EMBL/GenBank/DDBJ databases">
        <title>Lactobacillus sp. R7 and Lactobacillus sp. R19 isolated from fermented mustard green product of Taiwan.</title>
        <authorList>
            <person name="Lin S.-T."/>
        </authorList>
    </citation>
    <scope>NUCLEOTIDE SEQUENCE [LARGE SCALE GENOMIC DNA]</scope>
    <source>
        <strain evidence="7 8">BCRC 81129</strain>
    </source>
</reference>
<dbReference type="PANTHER" id="PTHR30250:SF11">
    <property type="entry name" value="O-ANTIGEN TRANSPORTER-RELATED"/>
    <property type="match status" value="1"/>
</dbReference>
<evidence type="ECO:0000256" key="1">
    <source>
        <dbReference type="ARBA" id="ARBA00004651"/>
    </source>
</evidence>
<evidence type="ECO:0000313" key="7">
    <source>
        <dbReference type="EMBL" id="TGD17359.1"/>
    </source>
</evidence>
<feature type="transmembrane region" description="Helical" evidence="6">
    <location>
        <begin position="204"/>
        <end position="223"/>
    </location>
</feature>
<feature type="transmembrane region" description="Helical" evidence="6">
    <location>
        <begin position="46"/>
        <end position="63"/>
    </location>
</feature>
<evidence type="ECO:0000256" key="6">
    <source>
        <dbReference type="SAM" id="Phobius"/>
    </source>
</evidence>
<evidence type="ECO:0000256" key="3">
    <source>
        <dbReference type="ARBA" id="ARBA00022692"/>
    </source>
</evidence>
<evidence type="ECO:0000256" key="5">
    <source>
        <dbReference type="ARBA" id="ARBA00023136"/>
    </source>
</evidence>
<dbReference type="CDD" id="cd13128">
    <property type="entry name" value="MATE_Wzx_like"/>
    <property type="match status" value="1"/>
</dbReference>
<feature type="transmembrane region" description="Helical" evidence="6">
    <location>
        <begin position="380"/>
        <end position="399"/>
    </location>
</feature>
<dbReference type="Pfam" id="PF01943">
    <property type="entry name" value="Polysacc_synt"/>
    <property type="match status" value="1"/>
</dbReference>